<evidence type="ECO:0000256" key="1">
    <source>
        <dbReference type="ARBA" id="ARBA00007692"/>
    </source>
</evidence>
<gene>
    <name evidence="4" type="ORF">Tsubulata_016273</name>
</gene>
<dbReference type="InterPro" id="IPR003690">
    <property type="entry name" value="MTERF"/>
</dbReference>
<evidence type="ECO:0000313" key="5">
    <source>
        <dbReference type="Proteomes" id="UP001141552"/>
    </source>
</evidence>
<organism evidence="4 5">
    <name type="scientific">Turnera subulata</name>
    <dbReference type="NCBI Taxonomy" id="218843"/>
    <lineage>
        <taxon>Eukaryota</taxon>
        <taxon>Viridiplantae</taxon>
        <taxon>Streptophyta</taxon>
        <taxon>Embryophyta</taxon>
        <taxon>Tracheophyta</taxon>
        <taxon>Spermatophyta</taxon>
        <taxon>Magnoliopsida</taxon>
        <taxon>eudicotyledons</taxon>
        <taxon>Gunneridae</taxon>
        <taxon>Pentapetalae</taxon>
        <taxon>rosids</taxon>
        <taxon>fabids</taxon>
        <taxon>Malpighiales</taxon>
        <taxon>Passifloraceae</taxon>
        <taxon>Turnera</taxon>
    </lineage>
</organism>
<dbReference type="PANTHER" id="PTHR13068">
    <property type="entry name" value="CGI-12 PROTEIN-RELATED"/>
    <property type="match status" value="1"/>
</dbReference>
<keyword evidence="2" id="KW-0805">Transcription regulation</keyword>
<dbReference type="FunFam" id="1.25.70.10:FF:000001">
    <property type="entry name" value="Mitochondrial transcription termination factor-like"/>
    <property type="match status" value="1"/>
</dbReference>
<evidence type="ECO:0000256" key="2">
    <source>
        <dbReference type="ARBA" id="ARBA00022472"/>
    </source>
</evidence>
<keyword evidence="3" id="KW-0809">Transit peptide</keyword>
<comment type="caution">
    <text evidence="4">The sequence shown here is derived from an EMBL/GenBank/DDBJ whole genome shotgun (WGS) entry which is preliminary data.</text>
</comment>
<comment type="similarity">
    <text evidence="1">Belongs to the mTERF family.</text>
</comment>
<keyword evidence="2" id="KW-0804">Transcription</keyword>
<dbReference type="GO" id="GO:0006353">
    <property type="term" value="P:DNA-templated transcription termination"/>
    <property type="evidence" value="ECO:0007669"/>
    <property type="project" value="UniProtKB-KW"/>
</dbReference>
<dbReference type="Pfam" id="PF02536">
    <property type="entry name" value="mTERF"/>
    <property type="match status" value="2"/>
</dbReference>
<proteinExistence type="inferred from homology"/>
<keyword evidence="2" id="KW-0806">Transcription termination</keyword>
<protein>
    <submittedName>
        <fullName evidence="4">Uncharacterized protein</fullName>
    </submittedName>
</protein>
<dbReference type="AlphaFoldDB" id="A0A9Q0JAU6"/>
<dbReference type="Proteomes" id="UP001141552">
    <property type="component" value="Unassembled WGS sequence"/>
</dbReference>
<evidence type="ECO:0000313" key="4">
    <source>
        <dbReference type="EMBL" id="KAJ4834075.1"/>
    </source>
</evidence>
<dbReference type="PANTHER" id="PTHR13068:SF166">
    <property type="entry name" value="TRANSCRIPTION TERMINATION FACTOR MTERF15, MITOCHONDRIAL-LIKE"/>
    <property type="match status" value="1"/>
</dbReference>
<reference evidence="4" key="2">
    <citation type="journal article" date="2023" name="Plants (Basel)">
        <title>Annotation of the Turnera subulata (Passifloraceae) Draft Genome Reveals the S-Locus Evolved after the Divergence of Turneroideae from Passifloroideae in a Stepwise Manner.</title>
        <authorList>
            <person name="Henning P.M."/>
            <person name="Roalson E.H."/>
            <person name="Mir W."/>
            <person name="McCubbin A.G."/>
            <person name="Shore J.S."/>
        </authorList>
    </citation>
    <scope>NUCLEOTIDE SEQUENCE</scope>
    <source>
        <strain evidence="4">F60SS</strain>
    </source>
</reference>
<reference evidence="4" key="1">
    <citation type="submission" date="2022-02" db="EMBL/GenBank/DDBJ databases">
        <authorList>
            <person name="Henning P.M."/>
            <person name="McCubbin A.G."/>
            <person name="Shore J.S."/>
        </authorList>
    </citation>
    <scope>NUCLEOTIDE SEQUENCE</scope>
    <source>
        <strain evidence="4">F60SS</strain>
        <tissue evidence="4">Leaves</tissue>
    </source>
</reference>
<name>A0A9Q0JAU6_9ROSI</name>
<keyword evidence="5" id="KW-1185">Reference proteome</keyword>
<dbReference type="SMART" id="SM00733">
    <property type="entry name" value="Mterf"/>
    <property type="match status" value="6"/>
</dbReference>
<dbReference type="GO" id="GO:0003676">
    <property type="term" value="F:nucleic acid binding"/>
    <property type="evidence" value="ECO:0007669"/>
    <property type="project" value="InterPro"/>
</dbReference>
<dbReference type="Gene3D" id="1.25.70.10">
    <property type="entry name" value="Transcription termination factor 3, mitochondrial"/>
    <property type="match status" value="1"/>
</dbReference>
<dbReference type="OrthoDB" id="637682at2759"/>
<accession>A0A9Q0JAU6</accession>
<dbReference type="InterPro" id="IPR038538">
    <property type="entry name" value="MTERF_sf"/>
</dbReference>
<dbReference type="EMBL" id="JAKUCV010004786">
    <property type="protein sequence ID" value="KAJ4834075.1"/>
    <property type="molecule type" value="Genomic_DNA"/>
</dbReference>
<sequence>MNTFGFTSKSASRVSKYLRFKTREQPESVINLLKTYGFSQADISKLVKRYPKVLGYGLERITAKIEFLASRAASPRDVVDVLISSPKILDRSLENHVIPIYDFVKDVVDSDEEVIAVLKRGRGRLFGRANGSDIPVGIDFLRDIGVPESNIAYVLLRHPQALRDSGRVKQAVEELKEMGGFDPSKKNFVKALIVKCGLSESKWRKKIDVYKSWGLTEEDIFGMFKIYPQCMASSEKKISAVMDLVVNKLGWGPSIFPGYASLLALSLEKRIIPRDSVIQSLLSKGLIGKKSYTPKVFMLTDDVFLDKYVNCYEDADKLLKLYRK</sequence>
<evidence type="ECO:0000256" key="3">
    <source>
        <dbReference type="ARBA" id="ARBA00022946"/>
    </source>
</evidence>